<comment type="caution">
    <text evidence="1">The sequence shown here is derived from an EMBL/GenBank/DDBJ whole genome shotgun (WGS) entry which is preliminary data.</text>
</comment>
<keyword evidence="2" id="KW-1185">Reference proteome</keyword>
<protein>
    <submittedName>
        <fullName evidence="1">Uncharacterized protein</fullName>
    </submittedName>
</protein>
<gene>
    <name evidence="1" type="ORF">BKA59DRAFT_457957</name>
</gene>
<dbReference type="AlphaFoldDB" id="A0A8K0W8S6"/>
<reference evidence="1" key="1">
    <citation type="journal article" date="2021" name="Nat. Commun.">
        <title>Genetic determinants of endophytism in the Arabidopsis root mycobiome.</title>
        <authorList>
            <person name="Mesny F."/>
            <person name="Miyauchi S."/>
            <person name="Thiergart T."/>
            <person name="Pickel B."/>
            <person name="Atanasova L."/>
            <person name="Karlsson M."/>
            <person name="Huettel B."/>
            <person name="Barry K.W."/>
            <person name="Haridas S."/>
            <person name="Chen C."/>
            <person name="Bauer D."/>
            <person name="Andreopoulos W."/>
            <person name="Pangilinan J."/>
            <person name="LaButti K."/>
            <person name="Riley R."/>
            <person name="Lipzen A."/>
            <person name="Clum A."/>
            <person name="Drula E."/>
            <person name="Henrissat B."/>
            <person name="Kohler A."/>
            <person name="Grigoriev I.V."/>
            <person name="Martin F.M."/>
            <person name="Hacquard S."/>
        </authorList>
    </citation>
    <scope>NUCLEOTIDE SEQUENCE</scope>
    <source>
        <strain evidence="1">MPI-SDFR-AT-0068</strain>
    </source>
</reference>
<accession>A0A8K0W8S6</accession>
<organism evidence="1 2">
    <name type="scientific">Fusarium tricinctum</name>
    <dbReference type="NCBI Taxonomy" id="61284"/>
    <lineage>
        <taxon>Eukaryota</taxon>
        <taxon>Fungi</taxon>
        <taxon>Dikarya</taxon>
        <taxon>Ascomycota</taxon>
        <taxon>Pezizomycotina</taxon>
        <taxon>Sordariomycetes</taxon>
        <taxon>Hypocreomycetidae</taxon>
        <taxon>Hypocreales</taxon>
        <taxon>Nectriaceae</taxon>
        <taxon>Fusarium</taxon>
        <taxon>Fusarium tricinctum species complex</taxon>
    </lineage>
</organism>
<sequence length="316" mass="36592">MSPTCLFYLYLHTITLPMHSHTPATLSTAFSEESLTMGSSKPYVPTGLKTAQKTKSRPCEVCCLRKYNEEDDNQFLAHRIKRQNRTERLKHIIRCIKDLTLPSSLPANVLAAPKQRGFNWVVQTWHAPKEYHPKDIKFEAPWEVGLRFMAIDLEDELEEGNIKTWRDFPVSTFLTRDAVKGDKTFSCRSVCKYGRRIIFSKVSRSSKYLTGRWLVVAYVWCYSKDLLSKFDWMSHISVYTLYGYEARERIAADSPTPLWHLFHEVNRTSRGLERDPALREQWTGDKTYFMCCLIDEALESLLASKSPAITISEKQG</sequence>
<dbReference type="Proteomes" id="UP000813427">
    <property type="component" value="Unassembled WGS sequence"/>
</dbReference>
<evidence type="ECO:0000313" key="2">
    <source>
        <dbReference type="Proteomes" id="UP000813427"/>
    </source>
</evidence>
<dbReference type="OrthoDB" id="5082452at2759"/>
<dbReference type="EMBL" id="JAGPXF010000006">
    <property type="protein sequence ID" value="KAH7238626.1"/>
    <property type="molecule type" value="Genomic_DNA"/>
</dbReference>
<name>A0A8K0W8S6_9HYPO</name>
<evidence type="ECO:0000313" key="1">
    <source>
        <dbReference type="EMBL" id="KAH7238626.1"/>
    </source>
</evidence>
<proteinExistence type="predicted"/>